<dbReference type="Proteomes" id="UP000242847">
    <property type="component" value="Unassembled WGS sequence"/>
</dbReference>
<proteinExistence type="predicted"/>
<accession>A0A1S8DDQ1</accession>
<sequence>MPIVLILYPALFASQSKFVRKVIGLTRNLSGFTLAYLDDPRGFIEQLQVPDGKVKRLARLDSLEAGQITHAIVFDDGEEFVEERTWLADNGVAMRWVKTPLTRVVNIKREPSYQQRRSDAGYEYIGRGSYWGNPHATFAEGESREEVIRKYAYDFTYDKFLNIDPRRVHELAGKRLGCFCKPAPCHGDVLADYLNGFDDGK</sequence>
<organism evidence="3 4">
    <name type="scientific">Halopseudomonas pachastrellae</name>
    <dbReference type="NCBI Taxonomy" id="254161"/>
    <lineage>
        <taxon>Bacteria</taxon>
        <taxon>Pseudomonadati</taxon>
        <taxon>Pseudomonadota</taxon>
        <taxon>Gammaproteobacteria</taxon>
        <taxon>Pseudomonadales</taxon>
        <taxon>Pseudomonadaceae</taxon>
        <taxon>Halopseudomonas</taxon>
    </lineage>
</organism>
<evidence type="ECO:0000259" key="2">
    <source>
        <dbReference type="Pfam" id="PF22565"/>
    </source>
</evidence>
<dbReference type="Pfam" id="PF14216">
    <property type="entry name" value="DUF4326"/>
    <property type="match status" value="1"/>
</dbReference>
<feature type="domain" description="Minimal SLOG" evidence="2">
    <location>
        <begin position="1"/>
        <end position="105"/>
    </location>
</feature>
<dbReference type="Pfam" id="PF22565">
    <property type="entry name" value="mSLOG"/>
    <property type="match status" value="1"/>
</dbReference>
<dbReference type="InterPro" id="IPR025475">
    <property type="entry name" value="DUF4326"/>
</dbReference>
<dbReference type="STRING" id="254161.SAMN05216256_12526"/>
<keyword evidence="4" id="KW-1185">Reference proteome</keyword>
<reference evidence="3 4" key="1">
    <citation type="submission" date="2017-01" db="EMBL/GenBank/DDBJ databases">
        <title>Draft genome sequence of Pseudomonas pachastrellae type strain CCUG 46540T from a deep sea.</title>
        <authorList>
            <person name="Gomila M."/>
            <person name="Mulet M."/>
            <person name="Lalucat J."/>
            <person name="Garcia-Valdes E."/>
        </authorList>
    </citation>
    <scope>NUCLEOTIDE SEQUENCE [LARGE SCALE GENOMIC DNA]</scope>
    <source>
        <strain evidence="3 4">CCUG 46540</strain>
    </source>
</reference>
<evidence type="ECO:0008006" key="5">
    <source>
        <dbReference type="Google" id="ProtNLM"/>
    </source>
</evidence>
<dbReference type="AlphaFoldDB" id="A0A1S8DDQ1"/>
<gene>
    <name evidence="3" type="ORF">BXT89_15190</name>
</gene>
<dbReference type="RefSeq" id="WP_083728529.1">
    <property type="nucleotide sequence ID" value="NZ_FOUD01000025.1"/>
</dbReference>
<feature type="domain" description="DUF4326" evidence="1">
    <location>
        <begin position="117"/>
        <end position="191"/>
    </location>
</feature>
<dbReference type="InterPro" id="IPR054452">
    <property type="entry name" value="mSLOG_dom"/>
</dbReference>
<evidence type="ECO:0000313" key="4">
    <source>
        <dbReference type="Proteomes" id="UP000242847"/>
    </source>
</evidence>
<name>A0A1S8DDQ1_9GAMM</name>
<dbReference type="EMBL" id="MUBC01000039">
    <property type="protein sequence ID" value="ONM42999.1"/>
    <property type="molecule type" value="Genomic_DNA"/>
</dbReference>
<comment type="caution">
    <text evidence="3">The sequence shown here is derived from an EMBL/GenBank/DDBJ whole genome shotgun (WGS) entry which is preliminary data.</text>
</comment>
<evidence type="ECO:0000313" key="3">
    <source>
        <dbReference type="EMBL" id="ONM42999.1"/>
    </source>
</evidence>
<dbReference type="OrthoDB" id="572639at2"/>
<evidence type="ECO:0000259" key="1">
    <source>
        <dbReference type="Pfam" id="PF14216"/>
    </source>
</evidence>
<protein>
    <recommendedName>
        <fullName evidence="5">DUF4326 domain-containing protein</fullName>
    </recommendedName>
</protein>